<dbReference type="SMART" id="SM00906">
    <property type="entry name" value="Fungal_trans"/>
    <property type="match status" value="1"/>
</dbReference>
<evidence type="ECO:0000256" key="4">
    <source>
        <dbReference type="ARBA" id="ARBA00023163"/>
    </source>
</evidence>
<protein>
    <recommendedName>
        <fullName evidence="6">Zn(2)-C6 fungal-type domain-containing protein</fullName>
    </recommendedName>
</protein>
<evidence type="ECO:0000256" key="3">
    <source>
        <dbReference type="ARBA" id="ARBA00023125"/>
    </source>
</evidence>
<sequence>MGSPDTPCIPKRRKIRKGTTSCWECKRRKVRCSLVDDPGLVCAACRRRGTKCLTQDLPDEVGDRARQPVNERIGRVEALIDRLVQETPTPAPARELNTHTRSDTPVTCGDFARNPSVHSDCGLDAPADEASRDSAECMITISSPRVQNPYIDISRELHASLPPREDIRILCEAGAHISIAFDVAMMVPYSDWERTWSDGTESLLEVPALDAHPVLLARYIFRLVRVLQHLDFRKSSKQIVALSDSPQGMSKRLAETAIRLVTTRDELLNTIEGLECVVMEACYHMNCGNSRPAWTATRRAMALAQVMNLHRSGVQVRSLEPHYKADTSFLWYRIVQLDRVVCLFMGLPQGSMDRSMASERAIASDTPLGRLERLHCAVASRILERNDADPTSDMVDTLKSIDSEINKAAEMMPSGWWMPPTLTETTGATNTPLAVVWDMLRLVAQICHFGLINQLHIPFMLGFTGTDQLHMYSQTTCISASREVLTRYVALRSFNRVAFSCRMADFFAMTAALLLLVGYIRQHSVSSDFNFLVHQRQGDRAMVQKAISHLQEIGWVIQDKIIAMSADILNRLLDIEAEAAKGRIYTTQTIHAEEAVQDTEISVPPGASILRVCVPSFGKVQIVHEGVRSDEGPATAPRGETGGLNPQPLQDPFVVASSSITTSQHVTGNYAAPLPSPAQQWYSGLGSNIGIEEYTFPGLDLAFCDGLIREPIMLSDANTSFQ</sequence>
<name>A0ABR4J376_9EURO</name>
<feature type="domain" description="Zn(2)-C6 fungal-type" evidence="6">
    <location>
        <begin position="21"/>
        <end position="54"/>
    </location>
</feature>
<gene>
    <name evidence="7" type="ORF">BJY01DRAFT_93261</name>
</gene>
<dbReference type="PROSITE" id="PS50048">
    <property type="entry name" value="ZN2_CY6_FUNGAL_2"/>
    <property type="match status" value="1"/>
</dbReference>
<dbReference type="EMBL" id="JBFXLU010000242">
    <property type="protein sequence ID" value="KAL2833518.1"/>
    <property type="molecule type" value="Genomic_DNA"/>
</dbReference>
<organism evidence="7 8">
    <name type="scientific">Aspergillus pseudoustus</name>
    <dbReference type="NCBI Taxonomy" id="1810923"/>
    <lineage>
        <taxon>Eukaryota</taxon>
        <taxon>Fungi</taxon>
        <taxon>Dikarya</taxon>
        <taxon>Ascomycota</taxon>
        <taxon>Pezizomycotina</taxon>
        <taxon>Eurotiomycetes</taxon>
        <taxon>Eurotiomycetidae</taxon>
        <taxon>Eurotiales</taxon>
        <taxon>Aspergillaceae</taxon>
        <taxon>Aspergillus</taxon>
        <taxon>Aspergillus subgen. Nidulantes</taxon>
    </lineage>
</organism>
<dbReference type="Gene3D" id="4.10.240.10">
    <property type="entry name" value="Zn(2)-C6 fungal-type DNA-binding domain"/>
    <property type="match status" value="1"/>
</dbReference>
<dbReference type="SUPFAM" id="SSF57701">
    <property type="entry name" value="Zn2/Cys6 DNA-binding domain"/>
    <property type="match status" value="1"/>
</dbReference>
<keyword evidence="1" id="KW-0479">Metal-binding</keyword>
<dbReference type="CDD" id="cd12148">
    <property type="entry name" value="fungal_TF_MHR"/>
    <property type="match status" value="1"/>
</dbReference>
<evidence type="ECO:0000313" key="8">
    <source>
        <dbReference type="Proteomes" id="UP001610446"/>
    </source>
</evidence>
<dbReference type="InterPro" id="IPR007219">
    <property type="entry name" value="XnlR_reg_dom"/>
</dbReference>
<dbReference type="InterPro" id="IPR001138">
    <property type="entry name" value="Zn2Cys6_DnaBD"/>
</dbReference>
<dbReference type="PROSITE" id="PS00463">
    <property type="entry name" value="ZN2_CY6_FUNGAL_1"/>
    <property type="match status" value="1"/>
</dbReference>
<dbReference type="Proteomes" id="UP001610446">
    <property type="component" value="Unassembled WGS sequence"/>
</dbReference>
<comment type="caution">
    <text evidence="7">The sequence shown here is derived from an EMBL/GenBank/DDBJ whole genome shotgun (WGS) entry which is preliminary data.</text>
</comment>
<evidence type="ECO:0000256" key="1">
    <source>
        <dbReference type="ARBA" id="ARBA00022723"/>
    </source>
</evidence>
<dbReference type="PANTHER" id="PTHR47840">
    <property type="entry name" value="ZN(II)2CYS6 TRANSCRIPTION FACTOR (EUROFUNG)-RELATED"/>
    <property type="match status" value="1"/>
</dbReference>
<dbReference type="Pfam" id="PF00172">
    <property type="entry name" value="Zn_clus"/>
    <property type="match status" value="1"/>
</dbReference>
<keyword evidence="3" id="KW-0238">DNA-binding</keyword>
<dbReference type="InterPro" id="IPR036864">
    <property type="entry name" value="Zn2-C6_fun-type_DNA-bd_sf"/>
</dbReference>
<dbReference type="PANTHER" id="PTHR47840:SF1">
    <property type="entry name" value="ZN(II)2CYS6 TRANSCRIPTION FACTOR (EUROFUNG)"/>
    <property type="match status" value="1"/>
</dbReference>
<evidence type="ECO:0000259" key="6">
    <source>
        <dbReference type="PROSITE" id="PS50048"/>
    </source>
</evidence>
<keyword evidence="8" id="KW-1185">Reference proteome</keyword>
<dbReference type="CDD" id="cd00067">
    <property type="entry name" value="GAL4"/>
    <property type="match status" value="1"/>
</dbReference>
<keyword evidence="5" id="KW-0539">Nucleus</keyword>
<evidence type="ECO:0000313" key="7">
    <source>
        <dbReference type="EMBL" id="KAL2833518.1"/>
    </source>
</evidence>
<evidence type="ECO:0000256" key="5">
    <source>
        <dbReference type="ARBA" id="ARBA00023242"/>
    </source>
</evidence>
<dbReference type="SMART" id="SM00066">
    <property type="entry name" value="GAL4"/>
    <property type="match status" value="1"/>
</dbReference>
<evidence type="ECO:0000256" key="2">
    <source>
        <dbReference type="ARBA" id="ARBA00023015"/>
    </source>
</evidence>
<keyword evidence="4" id="KW-0804">Transcription</keyword>
<keyword evidence="2" id="KW-0805">Transcription regulation</keyword>
<reference evidence="7 8" key="1">
    <citation type="submission" date="2024-07" db="EMBL/GenBank/DDBJ databases">
        <title>Section-level genome sequencing and comparative genomics of Aspergillus sections Usti and Cavernicolus.</title>
        <authorList>
            <consortium name="Lawrence Berkeley National Laboratory"/>
            <person name="Nybo J.L."/>
            <person name="Vesth T.C."/>
            <person name="Theobald S."/>
            <person name="Frisvad J.C."/>
            <person name="Larsen T.O."/>
            <person name="Kjaerboelling I."/>
            <person name="Rothschild-Mancinelli K."/>
            <person name="Lyhne E.K."/>
            <person name="Kogle M.E."/>
            <person name="Barry K."/>
            <person name="Clum A."/>
            <person name="Na H."/>
            <person name="Ledsgaard L."/>
            <person name="Lin J."/>
            <person name="Lipzen A."/>
            <person name="Kuo A."/>
            <person name="Riley R."/>
            <person name="Mondo S."/>
            <person name="Labutti K."/>
            <person name="Haridas S."/>
            <person name="Pangalinan J."/>
            <person name="Salamov A.A."/>
            <person name="Simmons B.A."/>
            <person name="Magnuson J.K."/>
            <person name="Chen J."/>
            <person name="Drula E."/>
            <person name="Henrissat B."/>
            <person name="Wiebenga A."/>
            <person name="Lubbers R.J."/>
            <person name="Gomes A.C."/>
            <person name="Makela M.R."/>
            <person name="Stajich J."/>
            <person name="Grigoriev I.V."/>
            <person name="Mortensen U.H."/>
            <person name="De Vries R.P."/>
            <person name="Baker S.E."/>
            <person name="Andersen M.R."/>
        </authorList>
    </citation>
    <scope>NUCLEOTIDE SEQUENCE [LARGE SCALE GENOMIC DNA]</scope>
    <source>
        <strain evidence="7 8">CBS 123904</strain>
    </source>
</reference>
<proteinExistence type="predicted"/>
<accession>A0ABR4J376</accession>